<gene>
    <name evidence="1" type="ORF">C9374_001574</name>
</gene>
<name>A0AA88GUG3_NAELO</name>
<keyword evidence="2" id="KW-1185">Reference proteome</keyword>
<dbReference type="SUPFAM" id="SSF52540">
    <property type="entry name" value="P-loop containing nucleoside triphosphate hydrolases"/>
    <property type="match status" value="1"/>
</dbReference>
<dbReference type="AlphaFoldDB" id="A0AA88GUG3"/>
<sequence>MTSIKHQVILLNGEMASGKSTTLQFLVRELQPHSSSGDAMKTKTIIDVVGFIQPAVFAWDKKETATTGSDQSTTPTSSLVMNETHRKAIEIHFINSTTSEGSQIFTLATLNPEFNSLDQQPSSSMIKVMEENIKSKRPQQPRWLFKNEVFEKIKTLMLSSMEHLTNQNDERKIVVIIDELGWLEMEGKGHWPTVESILSQFGKLKDIIWIFTVRSTLRDDHTLRMKETFRQCANISDNELDLHILELKKSNPTQEKADNFDQVLEQILECIKRE</sequence>
<dbReference type="GeneID" id="68094030"/>
<dbReference type="RefSeq" id="XP_044551234.1">
    <property type="nucleotide sequence ID" value="XM_044690896.1"/>
</dbReference>
<protein>
    <submittedName>
        <fullName evidence="1">Uncharacterized protein</fullName>
    </submittedName>
</protein>
<dbReference type="InterPro" id="IPR027417">
    <property type="entry name" value="P-loop_NTPase"/>
</dbReference>
<dbReference type="Proteomes" id="UP000816034">
    <property type="component" value="Unassembled WGS sequence"/>
</dbReference>
<dbReference type="Gene3D" id="3.40.50.300">
    <property type="entry name" value="P-loop containing nucleotide triphosphate hydrolases"/>
    <property type="match status" value="1"/>
</dbReference>
<reference evidence="1 2" key="1">
    <citation type="journal article" date="2018" name="BMC Genomics">
        <title>The genome of Naegleria lovaniensis, the basis for a comparative approach to unravel pathogenicity factors of the human pathogenic amoeba N. fowleri.</title>
        <authorList>
            <person name="Liechti N."/>
            <person name="Schurch N."/>
            <person name="Bruggmann R."/>
            <person name="Wittwer M."/>
        </authorList>
    </citation>
    <scope>NUCLEOTIDE SEQUENCE [LARGE SCALE GENOMIC DNA]</scope>
    <source>
        <strain evidence="1 2">ATCC 30569</strain>
    </source>
</reference>
<evidence type="ECO:0000313" key="1">
    <source>
        <dbReference type="EMBL" id="KAG2387242.1"/>
    </source>
</evidence>
<accession>A0AA88GUG3</accession>
<dbReference type="EMBL" id="PYSW02000013">
    <property type="protein sequence ID" value="KAG2387242.1"/>
    <property type="molecule type" value="Genomic_DNA"/>
</dbReference>
<comment type="caution">
    <text evidence="1">The sequence shown here is derived from an EMBL/GenBank/DDBJ whole genome shotgun (WGS) entry which is preliminary data.</text>
</comment>
<organism evidence="1 2">
    <name type="scientific">Naegleria lovaniensis</name>
    <name type="common">Amoeba</name>
    <dbReference type="NCBI Taxonomy" id="51637"/>
    <lineage>
        <taxon>Eukaryota</taxon>
        <taxon>Discoba</taxon>
        <taxon>Heterolobosea</taxon>
        <taxon>Tetramitia</taxon>
        <taxon>Eutetramitia</taxon>
        <taxon>Vahlkampfiidae</taxon>
        <taxon>Naegleria</taxon>
    </lineage>
</organism>
<evidence type="ECO:0000313" key="2">
    <source>
        <dbReference type="Proteomes" id="UP000816034"/>
    </source>
</evidence>
<proteinExistence type="predicted"/>